<dbReference type="Proteomes" id="UP000515145">
    <property type="component" value="Chromosome 19"/>
</dbReference>
<feature type="domain" description="Granulins" evidence="6">
    <location>
        <begin position="454"/>
        <end position="467"/>
    </location>
</feature>
<feature type="domain" description="Granulins" evidence="6">
    <location>
        <begin position="376"/>
        <end position="389"/>
    </location>
</feature>
<evidence type="ECO:0000259" key="6">
    <source>
        <dbReference type="PROSITE" id="PS00799"/>
    </source>
</evidence>
<dbReference type="SMART" id="SM00277">
    <property type="entry name" value="GRAN"/>
    <property type="match status" value="10"/>
</dbReference>
<dbReference type="CTD" id="335453"/>
<dbReference type="SUPFAM" id="SSF57277">
    <property type="entry name" value="Granulin repeat"/>
    <property type="match status" value="9"/>
</dbReference>
<organism evidence="7 8">
    <name type="scientific">Parambassis ranga</name>
    <name type="common">Indian glassy fish</name>
    <dbReference type="NCBI Taxonomy" id="210632"/>
    <lineage>
        <taxon>Eukaryota</taxon>
        <taxon>Metazoa</taxon>
        <taxon>Chordata</taxon>
        <taxon>Craniata</taxon>
        <taxon>Vertebrata</taxon>
        <taxon>Euteleostomi</taxon>
        <taxon>Actinopterygii</taxon>
        <taxon>Neopterygii</taxon>
        <taxon>Teleostei</taxon>
        <taxon>Neoteleostei</taxon>
        <taxon>Acanthomorphata</taxon>
        <taxon>Ovalentaria</taxon>
        <taxon>Ambassidae</taxon>
        <taxon>Parambassis</taxon>
    </lineage>
</organism>
<dbReference type="InterPro" id="IPR000118">
    <property type="entry name" value="Granulin"/>
</dbReference>
<dbReference type="InParanoid" id="A0A6P7KDW3"/>
<evidence type="ECO:0000256" key="1">
    <source>
        <dbReference type="ARBA" id="ARBA00004613"/>
    </source>
</evidence>
<accession>A0A6P7KDW3</accession>
<dbReference type="GeneID" id="114451804"/>
<keyword evidence="4" id="KW-1015">Disulfide bond</keyword>
<dbReference type="FunCoup" id="A0A6P7KDW3">
    <property type="interactions" value="358"/>
</dbReference>
<dbReference type="FunFam" id="2.10.25.160:FF:000001">
    <property type="entry name" value="Granulin precursor"/>
    <property type="match status" value="6"/>
</dbReference>
<sequence>MSQQTLQMGILCLALIGLSTALVCPDGGMCEDKNTCCKNTAGGYGCCPLPHAECCSDHLHCCYEGTVCDLVHQKCVNKTVSLPWMSRLPAKQALLVPQLGERVKAVICPDQESECPDDTTCCQLPDGSWGCCPLAKAVCCEDKRHCCPEGTQCDLVHSKCVSASLESFPMLQKLPATKRDTNPVPVVGSVTCPGGKTCPDSYTCCLLTSGEYGCCPYPDATCCSDHLHCCPSNTICDLEHGVCRSGEIHMPLLKKISTLPNDIECPDKHSVCPDQTTCCQMTNGTYGCCPMPNAVCCSDHIHCCPAGTQCDLSHSTCASTQANTHIHTAITELLPAQSRVRAVPCNASVACADGSTCCKSSEGEWACCPLPKAVCCEDHLHCCPHGTICNLAASTCDDPTGSAVMPWLGHTPVFQLPNKNNKCDKSTSCPGKSTCCKTTSGDWACCPLPQAVCCSDHVHCCPHGTICNLAAETCDDPSGVSPSLPLLAKVSVLTSHVRDERCDKQTRCPGGTTCCKTDSGQWACCPLPQAVCCNDHKHCCPKGYKCNVAEQTCDKPGELSLPWFQKIPSLHRKPVSGSSGPSKNMRDAQTSCPRDTTCCFMDKTQKWGCCPLPNAVCCKDGNHCCPSGHTCEPHRSSCSRGSNVIPWFTKLSALTKPSSVTDVKCDNKSSCASGTTCCKLPTGDWGCCPLVKAVCCADHEHCCPQGYTCNMQTGTCEKKSHDVILYSLPMSRVVQSTSERSPEDKEIVPCDSTGEFQCSKQDTCCKISATEWGCCPSPRAVCCSDSKHCCPAGYLCDLKGGGCSAQSQLTWDSLFGDRKTYVPHGL</sequence>
<feature type="domain" description="Granulins" evidence="6">
    <location>
        <begin position="618"/>
        <end position="631"/>
    </location>
</feature>
<dbReference type="Pfam" id="PF00396">
    <property type="entry name" value="Granulin"/>
    <property type="match status" value="10"/>
</dbReference>
<feature type="domain" description="Granulins" evidence="6">
    <location>
        <begin position="533"/>
        <end position="546"/>
    </location>
</feature>
<feature type="domain" description="Granulins" evidence="6">
    <location>
        <begin position="223"/>
        <end position="236"/>
    </location>
</feature>
<evidence type="ECO:0000313" key="8">
    <source>
        <dbReference type="RefSeq" id="XP_028286497.1"/>
    </source>
</evidence>
<reference evidence="8" key="1">
    <citation type="submission" date="2025-08" db="UniProtKB">
        <authorList>
            <consortium name="RefSeq"/>
        </authorList>
    </citation>
    <scope>IDENTIFICATION</scope>
</reference>
<dbReference type="RefSeq" id="XP_028286497.1">
    <property type="nucleotide sequence ID" value="XM_028430696.1"/>
</dbReference>
<evidence type="ECO:0000313" key="7">
    <source>
        <dbReference type="Proteomes" id="UP000515145"/>
    </source>
</evidence>
<evidence type="ECO:0000256" key="5">
    <source>
        <dbReference type="SAM" id="SignalP"/>
    </source>
</evidence>
<feature type="chain" id="PRO_5028350121" evidence="5">
    <location>
        <begin position="22"/>
        <end position="826"/>
    </location>
</feature>
<dbReference type="OrthoDB" id="5854875at2759"/>
<evidence type="ECO:0000256" key="2">
    <source>
        <dbReference type="ARBA" id="ARBA00010093"/>
    </source>
</evidence>
<comment type="subcellular location">
    <subcellularLocation>
        <location evidence="1">Secreted</location>
    </subcellularLocation>
</comment>
<feature type="domain" description="Granulins" evidence="6">
    <location>
        <begin position="696"/>
        <end position="709"/>
    </location>
</feature>
<feature type="domain" description="Granulins" evidence="6">
    <location>
        <begin position="297"/>
        <end position="310"/>
    </location>
</feature>
<evidence type="ECO:0000256" key="4">
    <source>
        <dbReference type="ARBA" id="ARBA00023157"/>
    </source>
</evidence>
<keyword evidence="5" id="KW-0732">Signal</keyword>
<dbReference type="AlphaFoldDB" id="A0A6P7KDW3"/>
<dbReference type="InterPro" id="IPR039036">
    <property type="entry name" value="Granulin_fam"/>
</dbReference>
<comment type="similarity">
    <text evidence="2">Belongs to the granulin family.</text>
</comment>
<protein>
    <submittedName>
        <fullName evidence="8">Granulin b isoform X1</fullName>
    </submittedName>
</protein>
<dbReference type="GO" id="GO:0005576">
    <property type="term" value="C:extracellular region"/>
    <property type="evidence" value="ECO:0007669"/>
    <property type="project" value="UniProtKB-SubCell"/>
</dbReference>
<keyword evidence="7" id="KW-1185">Reference proteome</keyword>
<dbReference type="Gene3D" id="2.10.25.160">
    <property type="entry name" value="Granulin"/>
    <property type="match status" value="10"/>
</dbReference>
<keyword evidence="3" id="KW-0964">Secreted</keyword>
<dbReference type="PANTHER" id="PTHR12274">
    <property type="entry name" value="GRANULIN"/>
    <property type="match status" value="1"/>
</dbReference>
<proteinExistence type="inferred from homology"/>
<feature type="domain" description="Granulins" evidence="6">
    <location>
        <begin position="783"/>
        <end position="796"/>
    </location>
</feature>
<feature type="domain" description="Granulins" evidence="6">
    <location>
        <begin position="140"/>
        <end position="153"/>
    </location>
</feature>
<dbReference type="PROSITE" id="PS00799">
    <property type="entry name" value="GRANULINS"/>
    <property type="match status" value="9"/>
</dbReference>
<dbReference type="PANTHER" id="PTHR12274:SF3">
    <property type="entry name" value="PROGRANULIN"/>
    <property type="match status" value="1"/>
</dbReference>
<evidence type="ECO:0000256" key="3">
    <source>
        <dbReference type="ARBA" id="ARBA00022525"/>
    </source>
</evidence>
<name>A0A6P7KDW3_9TELE</name>
<dbReference type="InterPro" id="IPR037277">
    <property type="entry name" value="Granulin_sf"/>
</dbReference>
<gene>
    <name evidence="8" type="primary">grnb</name>
</gene>
<feature type="signal peptide" evidence="5">
    <location>
        <begin position="1"/>
        <end position="21"/>
    </location>
</feature>